<feature type="transmembrane region" description="Helical" evidence="1">
    <location>
        <begin position="100"/>
        <end position="121"/>
    </location>
</feature>
<keyword evidence="1" id="KW-0472">Membrane</keyword>
<keyword evidence="1" id="KW-1133">Transmembrane helix</keyword>
<reference evidence="3 5" key="2">
    <citation type="submission" date="2018-06" db="EMBL/GenBank/DDBJ databases">
        <authorList>
            <consortium name="Pathogen Informatics"/>
            <person name="Doyle S."/>
        </authorList>
    </citation>
    <scope>NUCLEOTIDE SEQUENCE [LARGE SCALE GENOMIC DNA]</scope>
    <source>
        <strain evidence="3 5">NCTC10293</strain>
    </source>
</reference>
<feature type="transmembrane region" description="Helical" evidence="1">
    <location>
        <begin position="128"/>
        <end position="148"/>
    </location>
</feature>
<sequence length="325" mass="34772">MLRLIFIGLLAALFFSTTFVLNEMIAKSGGHWFWSASGRYIFMWLLLSVIILLRRGGWANLCGLVRLFFTHIKFWGVAGGIGFGGFYAFLCFGAEHAPGWIIAATFQSTVVASLLVLAVFGERIRLPVLFASLLIFLGVAIANIGEGARSSTSTNLSELLLFGALPALMAGFCFPIGNQLAWYAKNPMPRLSRHAIGKHIPAIRSPLLNNPLHIVWLLTTGSLPLWAVLGGIVMPSLPDGAQIINTFLVALFAGVIATSVFLYARSHATTSAQIAAVDATQAGEMIFAIIGSALLLGTALPSLLSGAGLVMVVVGLAWFAKMQEH</sequence>
<dbReference type="OrthoDB" id="3457556at2"/>
<dbReference type="Pfam" id="PF13536">
    <property type="entry name" value="EmrE"/>
    <property type="match status" value="1"/>
</dbReference>
<dbReference type="Proteomes" id="UP000255279">
    <property type="component" value="Unassembled WGS sequence"/>
</dbReference>
<organism evidence="2 4">
    <name type="scientific">Moraxella caviae</name>
    <dbReference type="NCBI Taxonomy" id="34060"/>
    <lineage>
        <taxon>Bacteria</taxon>
        <taxon>Pseudomonadati</taxon>
        <taxon>Pseudomonadota</taxon>
        <taxon>Gammaproteobacteria</taxon>
        <taxon>Moraxellales</taxon>
        <taxon>Moraxellaceae</taxon>
        <taxon>Moraxella</taxon>
    </lineage>
</organism>
<gene>
    <name evidence="2" type="ORF">B0181_06190</name>
    <name evidence="3" type="ORF">NCTC10293_00570</name>
</gene>
<feature type="transmembrane region" description="Helical" evidence="1">
    <location>
        <begin position="302"/>
        <end position="320"/>
    </location>
</feature>
<keyword evidence="4" id="KW-1185">Reference proteome</keyword>
<evidence type="ECO:0000313" key="3">
    <source>
        <dbReference type="EMBL" id="STZ10240.1"/>
    </source>
</evidence>
<dbReference type="Proteomes" id="UP000190435">
    <property type="component" value="Unassembled WGS sequence"/>
</dbReference>
<feature type="transmembrane region" description="Helical" evidence="1">
    <location>
        <begin position="32"/>
        <end position="53"/>
    </location>
</feature>
<dbReference type="EMBL" id="MUXU01000038">
    <property type="protein sequence ID" value="OOR89561.1"/>
    <property type="molecule type" value="Genomic_DNA"/>
</dbReference>
<evidence type="ECO:0000313" key="4">
    <source>
        <dbReference type="Proteomes" id="UP000190435"/>
    </source>
</evidence>
<evidence type="ECO:0008006" key="6">
    <source>
        <dbReference type="Google" id="ProtNLM"/>
    </source>
</evidence>
<name>A0A1T0A2P2_9GAMM</name>
<feature type="transmembrane region" description="Helical" evidence="1">
    <location>
        <begin position="74"/>
        <end position="94"/>
    </location>
</feature>
<protein>
    <recommendedName>
        <fullName evidence="6">Multidrug resistance efflux transporter family protein</fullName>
    </recommendedName>
</protein>
<feature type="transmembrane region" description="Helical" evidence="1">
    <location>
        <begin position="214"/>
        <end position="237"/>
    </location>
</feature>
<feature type="transmembrane region" description="Helical" evidence="1">
    <location>
        <begin position="160"/>
        <end position="184"/>
    </location>
</feature>
<accession>A0A1T0A2P2</accession>
<evidence type="ECO:0000313" key="5">
    <source>
        <dbReference type="Proteomes" id="UP000255279"/>
    </source>
</evidence>
<dbReference type="InterPro" id="IPR032713">
    <property type="entry name" value="EmrE"/>
</dbReference>
<feature type="transmembrane region" description="Helical" evidence="1">
    <location>
        <begin position="243"/>
        <end position="264"/>
    </location>
</feature>
<dbReference type="RefSeq" id="WP_078276640.1">
    <property type="nucleotide sequence ID" value="NZ_MUXU01000038.1"/>
</dbReference>
<dbReference type="AlphaFoldDB" id="A0A1T0A2P2"/>
<evidence type="ECO:0000256" key="1">
    <source>
        <dbReference type="SAM" id="Phobius"/>
    </source>
</evidence>
<evidence type="ECO:0000313" key="2">
    <source>
        <dbReference type="EMBL" id="OOR89561.1"/>
    </source>
</evidence>
<reference evidence="2 4" key="1">
    <citation type="submission" date="2017-02" db="EMBL/GenBank/DDBJ databases">
        <title>Draft genome sequence of Moraxella caviae CCUG 355 type strain.</title>
        <authorList>
            <person name="Engstrom-Jakobsson H."/>
            <person name="Salva-Serra F."/>
            <person name="Thorell K."/>
            <person name="Gonzales-Siles L."/>
            <person name="Karlsson R."/>
            <person name="Boulund F."/>
            <person name="Engstrand L."/>
            <person name="Moore E."/>
        </authorList>
    </citation>
    <scope>NUCLEOTIDE SEQUENCE [LARGE SCALE GENOMIC DNA]</scope>
    <source>
        <strain evidence="2 4">CCUG 355</strain>
    </source>
</reference>
<dbReference type="EMBL" id="UGQE01000001">
    <property type="protein sequence ID" value="STZ10240.1"/>
    <property type="molecule type" value="Genomic_DNA"/>
</dbReference>
<proteinExistence type="predicted"/>
<dbReference type="STRING" id="34060.B0181_06190"/>
<keyword evidence="1" id="KW-0812">Transmembrane</keyword>